<accession>A0A0F0LAJ6</accession>
<gene>
    <name evidence="1" type="ORF">RS83_01934</name>
</gene>
<evidence type="ECO:0008006" key="3">
    <source>
        <dbReference type="Google" id="ProtNLM"/>
    </source>
</evidence>
<dbReference type="Proteomes" id="UP000033640">
    <property type="component" value="Unassembled WGS sequence"/>
</dbReference>
<proteinExistence type="predicted"/>
<organism evidence="1 2">
    <name type="scientific">Microbacterium oxydans</name>
    <dbReference type="NCBI Taxonomy" id="82380"/>
    <lineage>
        <taxon>Bacteria</taxon>
        <taxon>Bacillati</taxon>
        <taxon>Actinomycetota</taxon>
        <taxon>Actinomycetes</taxon>
        <taxon>Micrococcales</taxon>
        <taxon>Microbacteriaceae</taxon>
        <taxon>Microbacterium</taxon>
    </lineage>
</organism>
<dbReference type="AlphaFoldDB" id="A0A0F0LAJ6"/>
<evidence type="ECO:0000313" key="2">
    <source>
        <dbReference type="Proteomes" id="UP000033640"/>
    </source>
</evidence>
<comment type="caution">
    <text evidence="1">The sequence shown here is derived from an EMBL/GenBank/DDBJ whole genome shotgun (WGS) entry which is preliminary data.</text>
</comment>
<sequence length="380" mass="42167">MTHVSSWVAICFGALDVRSHELAAGTFEIIVTPTTPGDPLMLHDEGARLWRRLVDAPLADADLTADERDIVTDMEQMGIASRDVDHHARIRHLAAPWLAAPLHELVYALLARVADDVGARILFIKGPTLHAQGLRDRVHSGDVDCWVEPGAETRFARAMEDWGWTPAFSAFTGTRVLHSLTLRASEWGCAVDVHSWFPGITMAPAAAFERAFAATEPREFAGLKVRTPTTDLHAVISALNEVRPLRGELPAQVKIEAAAKILSTAGEPAIETAERFGAEYALAGALPLAFPDRKLDYSNAQVPLDWRWRLQRSPLRVYWAALSIVPLRRRPRVIFRILWPTAESLRSGPVSERGRGAGLRALRLQRIRIGLRQIRSRAIR</sequence>
<name>A0A0F0LAJ6_9MICO</name>
<dbReference type="EMBL" id="JYIW01000024">
    <property type="protein sequence ID" value="KJL29305.1"/>
    <property type="molecule type" value="Genomic_DNA"/>
</dbReference>
<protein>
    <recommendedName>
        <fullName evidence="3">Nucleotidyltransferase family protein</fullName>
    </recommendedName>
</protein>
<evidence type="ECO:0000313" key="1">
    <source>
        <dbReference type="EMBL" id="KJL29305.1"/>
    </source>
</evidence>
<dbReference type="PATRIC" id="fig|82380.11.peg.1970"/>
<reference evidence="1 2" key="1">
    <citation type="submission" date="2015-02" db="EMBL/GenBank/DDBJ databases">
        <title>Draft genome sequences of ten Microbacterium spp. with emphasis on heavy metal contaminated environments.</title>
        <authorList>
            <person name="Corretto E."/>
        </authorList>
    </citation>
    <scope>NUCLEOTIDE SEQUENCE [LARGE SCALE GENOMIC DNA]</scope>
    <source>
        <strain evidence="1 2">BEL4b</strain>
    </source>
</reference>